<comment type="caution">
    <text evidence="3">The sequence shown here is derived from an EMBL/GenBank/DDBJ whole genome shotgun (WGS) entry which is preliminary data.</text>
</comment>
<proteinExistence type="predicted"/>
<gene>
    <name evidence="3" type="ORF">Tco_0911718</name>
</gene>
<feature type="region of interest" description="Disordered" evidence="1">
    <location>
        <begin position="1"/>
        <end position="21"/>
    </location>
</feature>
<evidence type="ECO:0000259" key="2">
    <source>
        <dbReference type="Pfam" id="PF03732"/>
    </source>
</evidence>
<dbReference type="Proteomes" id="UP001151760">
    <property type="component" value="Unassembled WGS sequence"/>
</dbReference>
<name>A0ABQ5CYU5_9ASTR</name>
<sequence length="198" mass="22499">MVGTRGMLTNTNNPNGANSTNIGALDDQTKAFIQQLIDSAMARIHSSFQDALQQVVLQQDYLKVDVQQIKNGEGTSSGGGRLQFGRITKLEFRKFAGVDVKNWLYKSQQFFSVEHVDDANKVKLALIHFFDSGLVWHHQFEKLNGNSVSWEDYQKALLARFDIDFEDPLSELKNLKCDSTIQKYHEKFGLLLNKVEMP</sequence>
<keyword evidence="4" id="KW-1185">Reference proteome</keyword>
<protein>
    <submittedName>
        <fullName evidence="3">Gypsy/ty3 retroelement polyprotein</fullName>
    </submittedName>
</protein>
<reference evidence="3" key="2">
    <citation type="submission" date="2022-01" db="EMBL/GenBank/DDBJ databases">
        <authorList>
            <person name="Yamashiro T."/>
            <person name="Shiraishi A."/>
            <person name="Satake H."/>
            <person name="Nakayama K."/>
        </authorList>
    </citation>
    <scope>NUCLEOTIDE SEQUENCE</scope>
</reference>
<dbReference type="EMBL" id="BQNB010014706">
    <property type="protein sequence ID" value="GJT31443.1"/>
    <property type="molecule type" value="Genomic_DNA"/>
</dbReference>
<evidence type="ECO:0000256" key="1">
    <source>
        <dbReference type="SAM" id="MobiDB-lite"/>
    </source>
</evidence>
<evidence type="ECO:0000313" key="4">
    <source>
        <dbReference type="Proteomes" id="UP001151760"/>
    </source>
</evidence>
<evidence type="ECO:0000313" key="3">
    <source>
        <dbReference type="EMBL" id="GJT31443.1"/>
    </source>
</evidence>
<dbReference type="Pfam" id="PF03732">
    <property type="entry name" value="Retrotrans_gag"/>
    <property type="match status" value="1"/>
</dbReference>
<feature type="compositionally biased region" description="Low complexity" evidence="1">
    <location>
        <begin position="9"/>
        <end position="21"/>
    </location>
</feature>
<reference evidence="3" key="1">
    <citation type="journal article" date="2022" name="Int. J. Mol. Sci.">
        <title>Draft Genome of Tanacetum Coccineum: Genomic Comparison of Closely Related Tanacetum-Family Plants.</title>
        <authorList>
            <person name="Yamashiro T."/>
            <person name="Shiraishi A."/>
            <person name="Nakayama K."/>
            <person name="Satake H."/>
        </authorList>
    </citation>
    <scope>NUCLEOTIDE SEQUENCE</scope>
</reference>
<dbReference type="InterPro" id="IPR005162">
    <property type="entry name" value="Retrotrans_gag_dom"/>
</dbReference>
<feature type="domain" description="Retrotransposon gag" evidence="2">
    <location>
        <begin position="123"/>
        <end position="196"/>
    </location>
</feature>
<accession>A0ABQ5CYU5</accession>
<organism evidence="3 4">
    <name type="scientific">Tanacetum coccineum</name>
    <dbReference type="NCBI Taxonomy" id="301880"/>
    <lineage>
        <taxon>Eukaryota</taxon>
        <taxon>Viridiplantae</taxon>
        <taxon>Streptophyta</taxon>
        <taxon>Embryophyta</taxon>
        <taxon>Tracheophyta</taxon>
        <taxon>Spermatophyta</taxon>
        <taxon>Magnoliopsida</taxon>
        <taxon>eudicotyledons</taxon>
        <taxon>Gunneridae</taxon>
        <taxon>Pentapetalae</taxon>
        <taxon>asterids</taxon>
        <taxon>campanulids</taxon>
        <taxon>Asterales</taxon>
        <taxon>Asteraceae</taxon>
        <taxon>Asteroideae</taxon>
        <taxon>Anthemideae</taxon>
        <taxon>Anthemidinae</taxon>
        <taxon>Tanacetum</taxon>
    </lineage>
</organism>